<accession>A0A1Z3N9V2</accession>
<name>A0A1Z3N9V2_BDEBC</name>
<dbReference type="Gene3D" id="3.40.50.300">
    <property type="entry name" value="P-loop containing nucleotide triphosphate hydrolases"/>
    <property type="match status" value="2"/>
</dbReference>
<proteinExistence type="predicted"/>
<dbReference type="Proteomes" id="UP000197003">
    <property type="component" value="Chromosome"/>
</dbReference>
<dbReference type="SUPFAM" id="SSF52540">
    <property type="entry name" value="P-loop containing nucleoside triphosphate hydrolases"/>
    <property type="match status" value="1"/>
</dbReference>
<dbReference type="PANTHER" id="PTHR10887">
    <property type="entry name" value="DNA2/NAM7 HELICASE FAMILY"/>
    <property type="match status" value="1"/>
</dbReference>
<reference evidence="1 2" key="1">
    <citation type="submission" date="2017-04" db="EMBL/GenBank/DDBJ databases">
        <title>Whole genome sequence of Bdellovibrio bacteriovorus strain SSB218315.</title>
        <authorList>
            <person name="Oyedara O."/>
            <person name="Rodriguez-Perez M.A."/>
        </authorList>
    </citation>
    <scope>NUCLEOTIDE SEQUENCE [LARGE SCALE GENOMIC DNA]</scope>
    <source>
        <strain evidence="1 2">SSB218315</strain>
    </source>
</reference>
<dbReference type="AlphaFoldDB" id="A0A1Z3N9V2"/>
<evidence type="ECO:0000313" key="2">
    <source>
        <dbReference type="Proteomes" id="UP000197003"/>
    </source>
</evidence>
<dbReference type="OrthoDB" id="9757917at2"/>
<sequence>MKPNTKLDRAPLIKMIQAERRAQHHQYLHETESPLSHICDSGDALGPLVLNAKLGVARWKLTGRAFFSRFRPGERVELRVNKNGSDISERFSDGWLVESVRYPVPGEIEVVICGVKPLDDDRAIEVFLFKSSTEVFSNFLISQIQRLPSNFESLVLGTEKFVLSVDEPEFKVHYDQLNDTQKSALHDLVGNNLSGAIQGPPGTGKTHLLQAVVALALSSNMRVCVTSFTHSAVDNLLGKIVGDEFPYPWVRVGNSDRVRKEFYRSHVEFGGFRAPTFGDVSEAKLIGSTLHKLAFGGSSQMFDLLVVDEAGQVPVYFWPFIQRITKRLVLVGDQFQLPPVLTAELNIRTCLLITCFLYLLIEIPQCSKLNIE</sequence>
<evidence type="ECO:0000313" key="1">
    <source>
        <dbReference type="EMBL" id="ASD64227.1"/>
    </source>
</evidence>
<dbReference type="Pfam" id="PF13604">
    <property type="entry name" value="AAA_30"/>
    <property type="match status" value="1"/>
</dbReference>
<dbReference type="RefSeq" id="WP_088565706.1">
    <property type="nucleotide sequence ID" value="NZ_CP020946.1"/>
</dbReference>
<dbReference type="InterPro" id="IPR045055">
    <property type="entry name" value="DNA2/NAM7-like"/>
</dbReference>
<evidence type="ECO:0008006" key="3">
    <source>
        <dbReference type="Google" id="ProtNLM"/>
    </source>
</evidence>
<dbReference type="InterPro" id="IPR027417">
    <property type="entry name" value="P-loop_NTPase"/>
</dbReference>
<dbReference type="EMBL" id="CP020946">
    <property type="protein sequence ID" value="ASD64227.1"/>
    <property type="molecule type" value="Genomic_DNA"/>
</dbReference>
<protein>
    <recommendedName>
        <fullName evidence="3">DNA2/NAM7 helicase helicase domain-containing protein</fullName>
    </recommendedName>
</protein>
<organism evidence="1 2">
    <name type="scientific">Bdellovibrio bacteriovorus</name>
    <dbReference type="NCBI Taxonomy" id="959"/>
    <lineage>
        <taxon>Bacteria</taxon>
        <taxon>Pseudomonadati</taxon>
        <taxon>Bdellovibrionota</taxon>
        <taxon>Bdellovibrionia</taxon>
        <taxon>Bdellovibrionales</taxon>
        <taxon>Pseudobdellovibrionaceae</taxon>
        <taxon>Bdellovibrio</taxon>
    </lineage>
</organism>
<dbReference type="PANTHER" id="PTHR10887:SF495">
    <property type="entry name" value="HELICASE SENATAXIN ISOFORM X1-RELATED"/>
    <property type="match status" value="1"/>
</dbReference>
<gene>
    <name evidence="1" type="ORF">B9G79_11945</name>
</gene>